<comment type="caution">
    <text evidence="1">The sequence shown here is derived from an EMBL/GenBank/DDBJ whole genome shotgun (WGS) entry which is preliminary data.</text>
</comment>
<organism evidence="1 2">
    <name type="scientific">Candidatus Blautia merdavium</name>
    <dbReference type="NCBI Taxonomy" id="2838494"/>
    <lineage>
        <taxon>Bacteria</taxon>
        <taxon>Bacillati</taxon>
        <taxon>Bacillota</taxon>
        <taxon>Clostridia</taxon>
        <taxon>Lachnospirales</taxon>
        <taxon>Lachnospiraceae</taxon>
        <taxon>Blautia</taxon>
    </lineage>
</organism>
<gene>
    <name evidence="1" type="ORF">H9753_03285</name>
</gene>
<dbReference type="AlphaFoldDB" id="A0A9D2PK97"/>
<evidence type="ECO:0000313" key="2">
    <source>
        <dbReference type="Proteomes" id="UP000823886"/>
    </source>
</evidence>
<sequence length="81" mass="9163">MGQMVDFTMEREGLVKPGDRVELKEDQALTMSGLMYYYTIKPAVAMSSNLKKPVGKLTGTVRKVEQQVSIYMVTVEIDEEE</sequence>
<accession>A0A9D2PK97</accession>
<proteinExistence type="predicted"/>
<protein>
    <submittedName>
        <fullName evidence="1">Uncharacterized protein</fullName>
    </submittedName>
</protein>
<dbReference type="EMBL" id="DWVZ01000040">
    <property type="protein sequence ID" value="HJC62628.1"/>
    <property type="molecule type" value="Genomic_DNA"/>
</dbReference>
<evidence type="ECO:0000313" key="1">
    <source>
        <dbReference type="EMBL" id="HJC62628.1"/>
    </source>
</evidence>
<name>A0A9D2PK97_9FIRM</name>
<dbReference type="Proteomes" id="UP000823886">
    <property type="component" value="Unassembled WGS sequence"/>
</dbReference>
<reference evidence="1" key="2">
    <citation type="submission" date="2021-04" db="EMBL/GenBank/DDBJ databases">
        <authorList>
            <person name="Gilroy R."/>
        </authorList>
    </citation>
    <scope>NUCLEOTIDE SEQUENCE</scope>
    <source>
        <strain evidence="1">ChiBcec2-3848</strain>
    </source>
</reference>
<reference evidence="1" key="1">
    <citation type="journal article" date="2021" name="PeerJ">
        <title>Extensive microbial diversity within the chicken gut microbiome revealed by metagenomics and culture.</title>
        <authorList>
            <person name="Gilroy R."/>
            <person name="Ravi A."/>
            <person name="Getino M."/>
            <person name="Pursley I."/>
            <person name="Horton D.L."/>
            <person name="Alikhan N.F."/>
            <person name="Baker D."/>
            <person name="Gharbi K."/>
            <person name="Hall N."/>
            <person name="Watson M."/>
            <person name="Adriaenssens E.M."/>
            <person name="Foster-Nyarko E."/>
            <person name="Jarju S."/>
            <person name="Secka A."/>
            <person name="Antonio M."/>
            <person name="Oren A."/>
            <person name="Chaudhuri R.R."/>
            <person name="La Ragione R."/>
            <person name="Hildebrand F."/>
            <person name="Pallen M.J."/>
        </authorList>
    </citation>
    <scope>NUCLEOTIDE SEQUENCE</scope>
    <source>
        <strain evidence="1">ChiBcec2-3848</strain>
    </source>
</reference>